<dbReference type="Proteomes" id="UP000092460">
    <property type="component" value="Unassembled WGS sequence"/>
</dbReference>
<dbReference type="SUPFAM" id="SSF52540">
    <property type="entry name" value="P-loop containing nucleoside triphosphate hydrolases"/>
    <property type="match status" value="1"/>
</dbReference>
<accession>A0A1B0C2M4</accession>
<reference evidence="3" key="1">
    <citation type="submission" date="2015-01" db="EMBL/GenBank/DDBJ databases">
        <authorList>
            <person name="Aksoy S."/>
            <person name="Warren W."/>
            <person name="Wilson R.K."/>
        </authorList>
    </citation>
    <scope>NUCLEOTIDE SEQUENCE [LARGE SCALE GENOMIC DNA]</scope>
    <source>
        <strain evidence="3">IAEA</strain>
    </source>
</reference>
<feature type="region of interest" description="Disordered" evidence="1">
    <location>
        <begin position="230"/>
        <end position="306"/>
    </location>
</feature>
<dbReference type="AlphaFoldDB" id="A0A1B0C2M4"/>
<dbReference type="EMBL" id="JXJN01024588">
    <property type="status" value="NOT_ANNOTATED_CDS"/>
    <property type="molecule type" value="Genomic_DNA"/>
</dbReference>
<dbReference type="VEuPathDB" id="VectorBase:GPPI047475"/>
<dbReference type="Gene3D" id="3.40.50.300">
    <property type="entry name" value="P-loop containing nucleotide triphosphate hydrolases"/>
    <property type="match status" value="1"/>
</dbReference>
<reference evidence="2" key="2">
    <citation type="submission" date="2020-05" db="UniProtKB">
        <authorList>
            <consortium name="EnsemblMetazoa"/>
        </authorList>
    </citation>
    <scope>IDENTIFICATION</scope>
    <source>
        <strain evidence="2">IAEA</strain>
    </source>
</reference>
<dbReference type="InterPro" id="IPR027417">
    <property type="entry name" value="P-loop_NTPase"/>
</dbReference>
<feature type="compositionally biased region" description="Basic and acidic residues" evidence="1">
    <location>
        <begin position="281"/>
        <end position="293"/>
    </location>
</feature>
<keyword evidence="3" id="KW-1185">Reference proteome</keyword>
<dbReference type="EMBL" id="JXJN01024590">
    <property type="status" value="NOT_ANNOTATED_CDS"/>
    <property type="molecule type" value="Genomic_DNA"/>
</dbReference>
<evidence type="ECO:0008006" key="4">
    <source>
        <dbReference type="Google" id="ProtNLM"/>
    </source>
</evidence>
<protein>
    <recommendedName>
        <fullName evidence="4">DEAD/DEAH box helicase domain-containing protein</fullName>
    </recommendedName>
</protein>
<dbReference type="STRING" id="67801.A0A1B0C2M4"/>
<proteinExistence type="predicted"/>
<evidence type="ECO:0000256" key="1">
    <source>
        <dbReference type="SAM" id="MobiDB-lite"/>
    </source>
</evidence>
<name>A0A1B0C2M4_9MUSC</name>
<dbReference type="EnsemblMetazoa" id="GPPI047475-RA">
    <property type="protein sequence ID" value="GPPI047475-PA"/>
    <property type="gene ID" value="GPPI047475"/>
</dbReference>
<evidence type="ECO:0000313" key="3">
    <source>
        <dbReference type="Proteomes" id="UP000092460"/>
    </source>
</evidence>
<dbReference type="EMBL" id="JXJN01024589">
    <property type="status" value="NOT_ANNOTATED_CDS"/>
    <property type="molecule type" value="Genomic_DNA"/>
</dbReference>
<sequence>MEPNNLIKQPLFDDFLAANVQHKCEIKHGATTPAAKSSKQNSLYSAACFCCNSINICSARCKRNNAGVVLLDNSDVLITDPPISAFIELSLRRKEKLLHFKKYSNKIYVETNKLAAFDTSAGLVSTRIQISNSLPHIRRPNGSPWIPKEIGAIIISPTRELALQISEVLQVFLTHEQLQHLRQKLIVGGGNTEEDLRSVKMNTWLVNNATRRKSQRRKNLKVNVKKRKFNHKRMTRMEDNNEEDCSSSSAEEKEDKGIANIEKVTKQKHLQHKMQIFVKNNEAKDENKSSTDDNRDDEDDEMASERFVVYETSLFVD</sequence>
<organism evidence="2 3">
    <name type="scientific">Glossina palpalis gambiensis</name>
    <dbReference type="NCBI Taxonomy" id="67801"/>
    <lineage>
        <taxon>Eukaryota</taxon>
        <taxon>Metazoa</taxon>
        <taxon>Ecdysozoa</taxon>
        <taxon>Arthropoda</taxon>
        <taxon>Hexapoda</taxon>
        <taxon>Insecta</taxon>
        <taxon>Pterygota</taxon>
        <taxon>Neoptera</taxon>
        <taxon>Endopterygota</taxon>
        <taxon>Diptera</taxon>
        <taxon>Brachycera</taxon>
        <taxon>Muscomorpha</taxon>
        <taxon>Hippoboscoidea</taxon>
        <taxon>Glossinidae</taxon>
        <taxon>Glossina</taxon>
    </lineage>
</organism>
<evidence type="ECO:0000313" key="2">
    <source>
        <dbReference type="EnsemblMetazoa" id="GPPI047475-PA"/>
    </source>
</evidence>